<gene>
    <name evidence="2" type="ORF">KCMC57_51140</name>
</gene>
<dbReference type="SMART" id="SM00347">
    <property type="entry name" value="HTH_MARR"/>
    <property type="match status" value="1"/>
</dbReference>
<dbReference type="PROSITE" id="PS50995">
    <property type="entry name" value="HTH_MARR_2"/>
    <property type="match status" value="1"/>
</dbReference>
<organism evidence="2">
    <name type="scientific">Kitasatospora sp. CMC57</name>
    <dbReference type="NCBI Taxonomy" id="3231513"/>
    <lineage>
        <taxon>Bacteria</taxon>
        <taxon>Bacillati</taxon>
        <taxon>Actinomycetota</taxon>
        <taxon>Actinomycetes</taxon>
        <taxon>Kitasatosporales</taxon>
        <taxon>Streptomycetaceae</taxon>
        <taxon>Kitasatospora</taxon>
    </lineage>
</organism>
<evidence type="ECO:0000259" key="1">
    <source>
        <dbReference type="PROSITE" id="PS50995"/>
    </source>
</evidence>
<dbReference type="InterPro" id="IPR036388">
    <property type="entry name" value="WH-like_DNA-bd_sf"/>
</dbReference>
<dbReference type="Gene3D" id="1.10.10.10">
    <property type="entry name" value="Winged helix-like DNA-binding domain superfamily/Winged helix DNA-binding domain"/>
    <property type="match status" value="1"/>
</dbReference>
<feature type="domain" description="HTH marR-type" evidence="1">
    <location>
        <begin position="1"/>
        <end position="149"/>
    </location>
</feature>
<dbReference type="PANTHER" id="PTHR33164">
    <property type="entry name" value="TRANSCRIPTIONAL REGULATOR, MARR FAMILY"/>
    <property type="match status" value="1"/>
</dbReference>
<dbReference type="SUPFAM" id="SSF46785">
    <property type="entry name" value="Winged helix' DNA-binding domain"/>
    <property type="match status" value="1"/>
</dbReference>
<dbReference type="InterPro" id="IPR000835">
    <property type="entry name" value="HTH_MarR-typ"/>
</dbReference>
<protein>
    <submittedName>
        <fullName evidence="2">MarR family winged helix-turn-helix transcriptional regulator</fullName>
    </submittedName>
</protein>
<proteinExistence type="predicted"/>
<sequence length="157" mass="16948">MSGTISRMSEPDPIALSIPPLLIALAADLVHEIDAGVCRRGFDDVRPAHGYAFARLAPGGATVNELAEHLGVSKQAASQMVEELVRKGYVERHPHPTDARARLIELTPRGWECTRAADDAAAEAVVPWASVLGPERLRQLHDDLARLAPSGPLRPAW</sequence>
<name>A0AB33K4J9_9ACTN</name>
<dbReference type="InterPro" id="IPR036390">
    <property type="entry name" value="WH_DNA-bd_sf"/>
</dbReference>
<dbReference type="PRINTS" id="PR00598">
    <property type="entry name" value="HTHMARR"/>
</dbReference>
<dbReference type="CDD" id="cd00090">
    <property type="entry name" value="HTH_ARSR"/>
    <property type="match status" value="1"/>
</dbReference>
<dbReference type="AlphaFoldDB" id="A0AB33K4J9"/>
<dbReference type="Pfam" id="PF12802">
    <property type="entry name" value="MarR_2"/>
    <property type="match status" value="1"/>
</dbReference>
<dbReference type="PANTHER" id="PTHR33164:SF99">
    <property type="entry name" value="MARR FAMILY REGULATORY PROTEIN"/>
    <property type="match status" value="1"/>
</dbReference>
<accession>A0AB33K4J9</accession>
<dbReference type="InterPro" id="IPR011991">
    <property type="entry name" value="ArsR-like_HTH"/>
</dbReference>
<dbReference type="EMBL" id="AP035881">
    <property type="protein sequence ID" value="BFP48746.1"/>
    <property type="molecule type" value="Genomic_DNA"/>
</dbReference>
<reference evidence="2" key="1">
    <citation type="submission" date="2024-07" db="EMBL/GenBank/DDBJ databases">
        <title>Complete genome sequences of cellulolytic bacteria, Kitasatospora sp. CMC57 and Streptomyces sp. CMC78, isolated from Japanese agricultural soil.</title>
        <authorList>
            <person name="Hashimoto T."/>
            <person name="Ito M."/>
            <person name="Iwamoto M."/>
            <person name="Fukahori D."/>
            <person name="Shoda T."/>
            <person name="Sakoda M."/>
            <person name="Morohoshi T."/>
            <person name="Mitsuboshi M."/>
            <person name="Nishizawa T."/>
        </authorList>
    </citation>
    <scope>NUCLEOTIDE SEQUENCE</scope>
    <source>
        <strain evidence="2">CMC57</strain>
    </source>
</reference>
<dbReference type="InterPro" id="IPR039422">
    <property type="entry name" value="MarR/SlyA-like"/>
</dbReference>
<dbReference type="GO" id="GO:0006950">
    <property type="term" value="P:response to stress"/>
    <property type="evidence" value="ECO:0007669"/>
    <property type="project" value="TreeGrafter"/>
</dbReference>
<evidence type="ECO:0000313" key="2">
    <source>
        <dbReference type="EMBL" id="BFP48746.1"/>
    </source>
</evidence>
<dbReference type="GO" id="GO:0003700">
    <property type="term" value="F:DNA-binding transcription factor activity"/>
    <property type="evidence" value="ECO:0007669"/>
    <property type="project" value="InterPro"/>
</dbReference>